<dbReference type="AlphaFoldDB" id="M6VUB6"/>
<dbReference type="InterPro" id="IPR052737">
    <property type="entry name" value="Omega-amidase_YafV"/>
</dbReference>
<dbReference type="InterPro" id="IPR036526">
    <property type="entry name" value="C-N_Hydrolase_sf"/>
</dbReference>
<dbReference type="Gene3D" id="3.60.110.10">
    <property type="entry name" value="Carbon-nitrogen hydrolase"/>
    <property type="match status" value="1"/>
</dbReference>
<dbReference type="GO" id="GO:0106008">
    <property type="term" value="F:2-oxoglutaramate amidase activity"/>
    <property type="evidence" value="ECO:0007669"/>
    <property type="project" value="TreeGrafter"/>
</dbReference>
<dbReference type="SUPFAM" id="SSF56317">
    <property type="entry name" value="Carbon-nitrogen hydrolase"/>
    <property type="match status" value="1"/>
</dbReference>
<evidence type="ECO:0000313" key="2">
    <source>
        <dbReference type="EMBL" id="EMO60445.1"/>
    </source>
</evidence>
<organism evidence="2 3">
    <name type="scientific">Leptospira borgpetersenii serovar Pomona str. 200901868</name>
    <dbReference type="NCBI Taxonomy" id="1192866"/>
    <lineage>
        <taxon>Bacteria</taxon>
        <taxon>Pseudomonadati</taxon>
        <taxon>Spirochaetota</taxon>
        <taxon>Spirochaetia</taxon>
        <taxon>Leptospirales</taxon>
        <taxon>Leptospiraceae</taxon>
        <taxon>Leptospira</taxon>
    </lineage>
</organism>
<dbReference type="InterPro" id="IPR003010">
    <property type="entry name" value="C-N_Hydrolase"/>
</dbReference>
<evidence type="ECO:0000313" key="3">
    <source>
        <dbReference type="Proteomes" id="UP000012159"/>
    </source>
</evidence>
<dbReference type="PANTHER" id="PTHR47799">
    <property type="entry name" value="OMEGA-AMIDASE YAFV"/>
    <property type="match status" value="1"/>
</dbReference>
<dbReference type="PANTHER" id="PTHR47799:SF1">
    <property type="entry name" value="OMEGA-AMIDASE YAFV"/>
    <property type="match status" value="1"/>
</dbReference>
<comment type="caution">
    <text evidence="2">The sequence shown here is derived from an EMBL/GenBank/DDBJ whole genome shotgun (WGS) entry which is preliminary data.</text>
</comment>
<sequence length="94" mass="10648">MILKTRAIENQAYVFGINRIGIAGHNKSIHHNGHSLAVAPNGDFMDVGEGIETVLFYNARKRSILDYRENFPVLSDRKDQSLIRVRTVEHSSQI</sequence>
<dbReference type="Pfam" id="PF00795">
    <property type="entry name" value="CN_hydrolase"/>
    <property type="match status" value="1"/>
</dbReference>
<dbReference type="GO" id="GO:0050152">
    <property type="term" value="F:omega-amidase activity"/>
    <property type="evidence" value="ECO:0007669"/>
    <property type="project" value="TreeGrafter"/>
</dbReference>
<reference evidence="2 3" key="1">
    <citation type="submission" date="2013-01" db="EMBL/GenBank/DDBJ databases">
        <authorList>
            <person name="Harkins D.M."/>
            <person name="Durkin A.S."/>
            <person name="Brinkac L.M."/>
            <person name="Haft D.H."/>
            <person name="Selengut J.D."/>
            <person name="Sanka R."/>
            <person name="DePew J."/>
            <person name="Purushe J."/>
            <person name="Picardeau M."/>
            <person name="Werts C."/>
            <person name="Goarant C."/>
            <person name="Vinetz J.M."/>
            <person name="Sutton G.G."/>
            <person name="Nierman W.C."/>
            <person name="Fouts D.E."/>
        </authorList>
    </citation>
    <scope>NUCLEOTIDE SEQUENCE [LARGE SCALE GENOMIC DNA]</scope>
    <source>
        <strain evidence="2 3">200901868</strain>
    </source>
</reference>
<accession>M6VUB6</accession>
<protein>
    <recommendedName>
        <fullName evidence="1">CN hydrolase domain-containing protein</fullName>
    </recommendedName>
</protein>
<dbReference type="STRING" id="1192866.LEP1GSC133_3179"/>
<dbReference type="Proteomes" id="UP000012159">
    <property type="component" value="Unassembled WGS sequence"/>
</dbReference>
<gene>
    <name evidence="2" type="ORF">LEP1GSC133_3179</name>
</gene>
<dbReference type="EMBL" id="AKWF02000137">
    <property type="protein sequence ID" value="EMO60445.1"/>
    <property type="molecule type" value="Genomic_DNA"/>
</dbReference>
<evidence type="ECO:0000259" key="1">
    <source>
        <dbReference type="Pfam" id="PF00795"/>
    </source>
</evidence>
<proteinExistence type="predicted"/>
<name>M6VUB6_LEPBO</name>
<feature type="domain" description="CN hydrolase" evidence="1">
    <location>
        <begin position="2"/>
        <end position="55"/>
    </location>
</feature>